<keyword evidence="2" id="KW-1185">Reference proteome</keyword>
<gene>
    <name evidence="1" type="ORF">ACFQGB_11520</name>
</gene>
<dbReference type="AlphaFoldDB" id="A0ABD5VJZ1"/>
<evidence type="ECO:0008006" key="3">
    <source>
        <dbReference type="Google" id="ProtNLM"/>
    </source>
</evidence>
<dbReference type="EMBL" id="JBHSXN010000002">
    <property type="protein sequence ID" value="MFC6953492.1"/>
    <property type="molecule type" value="Genomic_DNA"/>
</dbReference>
<organism evidence="1 2">
    <name type="scientific">Halorubellus litoreus</name>
    <dbReference type="NCBI Taxonomy" id="755308"/>
    <lineage>
        <taxon>Archaea</taxon>
        <taxon>Methanobacteriati</taxon>
        <taxon>Methanobacteriota</taxon>
        <taxon>Stenosarchaea group</taxon>
        <taxon>Halobacteria</taxon>
        <taxon>Halobacteriales</taxon>
        <taxon>Halorubellaceae</taxon>
        <taxon>Halorubellus</taxon>
    </lineage>
</organism>
<sequence length="396" mass="44716">MEIFSILGQQSYIGEWWTLPMRTFELVRGEKPVEREVEPFQSEGKLEELLHSVPSLLLEEDVLIIGRQVGVDTGTLDLLGIDKYGNVVVFELKKGDSGSGSASEGSILSQPQEYAQALHWLTYEDLDDIFTEYSTEVGAKDWPGSDGLDGDSLLDAFESHFRTTLPQETFNQNQRMVIVAEEITDRTAANARYLRDEGLHLQCVEVQRFRLSTDADSSPVLVASTVVDYDEKRVQPREEDAITYPEINEAIVSRAFPAFKDVTHATSPEELFPGGFDHREPRMHSQHPEHPDAVRYALRVKPLEEGHVRLSIDVTSRGLELEEVDKTALTGRIRDATDCFEQRGFHVDQSRNTYRIVTAHWDVDSVADVRDEAFLDEVAGRYADLVTIGHETFVDT</sequence>
<comment type="caution">
    <text evidence="1">The sequence shown here is derived from an EMBL/GenBank/DDBJ whole genome shotgun (WGS) entry which is preliminary data.</text>
</comment>
<accession>A0ABD5VJZ1</accession>
<evidence type="ECO:0000313" key="1">
    <source>
        <dbReference type="EMBL" id="MFC6953492.1"/>
    </source>
</evidence>
<name>A0ABD5VJZ1_9EURY</name>
<dbReference type="Gene3D" id="3.40.1350.10">
    <property type="match status" value="1"/>
</dbReference>
<dbReference type="Proteomes" id="UP001596395">
    <property type="component" value="Unassembled WGS sequence"/>
</dbReference>
<evidence type="ECO:0000313" key="2">
    <source>
        <dbReference type="Proteomes" id="UP001596395"/>
    </source>
</evidence>
<protein>
    <recommendedName>
        <fullName evidence="3">DUF91 domain-containing protein</fullName>
    </recommendedName>
</protein>
<reference evidence="1 2" key="1">
    <citation type="journal article" date="2019" name="Int. J. Syst. Evol. Microbiol.">
        <title>The Global Catalogue of Microorganisms (GCM) 10K type strain sequencing project: providing services to taxonomists for standard genome sequencing and annotation.</title>
        <authorList>
            <consortium name="The Broad Institute Genomics Platform"/>
            <consortium name="The Broad Institute Genome Sequencing Center for Infectious Disease"/>
            <person name="Wu L."/>
            <person name="Ma J."/>
        </authorList>
    </citation>
    <scope>NUCLEOTIDE SEQUENCE [LARGE SCALE GENOMIC DNA]</scope>
    <source>
        <strain evidence="1 2">GX26</strain>
    </source>
</reference>
<proteinExistence type="predicted"/>
<dbReference type="InterPro" id="IPR011856">
    <property type="entry name" value="tRNA_endonuc-like_dom_sf"/>
</dbReference>